<proteinExistence type="predicted"/>
<protein>
    <submittedName>
        <fullName evidence="2">10706_t:CDS:1</fullName>
    </submittedName>
</protein>
<sequence>MWCDNCLLFFPLRAGAIVLAVIMALYEIAGGVFLFYYGEGGIFGGYAMLQGLFAIIAAIAFSSRSYLFSKFLVRLYPVIVFFGLLRAAIAAWELQHWEYRIIGECEYGGRRWVSENVTSVDPTTGAATTVATYDYTTNTTLPTTICNFGVHNFTELFTACLVIDFILMLYFAFLIWRFVVKLRHYPLQKGTGAAMFEQGFYA</sequence>
<dbReference type="EMBL" id="CAJVPS010011362">
    <property type="protein sequence ID" value="CAG8664354.1"/>
    <property type="molecule type" value="Genomic_DNA"/>
</dbReference>
<feature type="transmembrane region" description="Helical" evidence="1">
    <location>
        <begin position="73"/>
        <end position="92"/>
    </location>
</feature>
<dbReference type="Proteomes" id="UP000789508">
    <property type="component" value="Unassembled WGS sequence"/>
</dbReference>
<evidence type="ECO:0000313" key="3">
    <source>
        <dbReference type="Proteomes" id="UP000789508"/>
    </source>
</evidence>
<gene>
    <name evidence="2" type="ORF">ALEPTO_LOCUS10411</name>
</gene>
<organism evidence="2 3">
    <name type="scientific">Ambispora leptoticha</name>
    <dbReference type="NCBI Taxonomy" id="144679"/>
    <lineage>
        <taxon>Eukaryota</taxon>
        <taxon>Fungi</taxon>
        <taxon>Fungi incertae sedis</taxon>
        <taxon>Mucoromycota</taxon>
        <taxon>Glomeromycotina</taxon>
        <taxon>Glomeromycetes</taxon>
        <taxon>Archaeosporales</taxon>
        <taxon>Ambisporaceae</taxon>
        <taxon>Ambispora</taxon>
    </lineage>
</organism>
<evidence type="ECO:0000313" key="2">
    <source>
        <dbReference type="EMBL" id="CAG8664354.1"/>
    </source>
</evidence>
<keyword evidence="3" id="KW-1185">Reference proteome</keyword>
<evidence type="ECO:0000256" key="1">
    <source>
        <dbReference type="SAM" id="Phobius"/>
    </source>
</evidence>
<feature type="transmembrane region" description="Helical" evidence="1">
    <location>
        <begin position="156"/>
        <end position="179"/>
    </location>
</feature>
<comment type="caution">
    <text evidence="2">The sequence shown here is derived from an EMBL/GenBank/DDBJ whole genome shotgun (WGS) entry which is preliminary data.</text>
</comment>
<reference evidence="2" key="1">
    <citation type="submission" date="2021-06" db="EMBL/GenBank/DDBJ databases">
        <authorList>
            <person name="Kallberg Y."/>
            <person name="Tangrot J."/>
            <person name="Rosling A."/>
        </authorList>
    </citation>
    <scope>NUCLEOTIDE SEQUENCE</scope>
    <source>
        <strain evidence="2">FL130A</strain>
    </source>
</reference>
<accession>A0A9N9H869</accession>
<keyword evidence="1" id="KW-0472">Membrane</keyword>
<dbReference type="AlphaFoldDB" id="A0A9N9H869"/>
<keyword evidence="1" id="KW-0812">Transmembrane</keyword>
<dbReference type="OrthoDB" id="2371309at2759"/>
<feature type="transmembrane region" description="Helical" evidence="1">
    <location>
        <begin position="43"/>
        <end position="61"/>
    </location>
</feature>
<feature type="transmembrane region" description="Helical" evidence="1">
    <location>
        <begin position="12"/>
        <end position="37"/>
    </location>
</feature>
<keyword evidence="1" id="KW-1133">Transmembrane helix</keyword>
<name>A0A9N9H869_9GLOM</name>